<name>A0A502FJ09_9SPHN</name>
<evidence type="ECO:0008006" key="3">
    <source>
        <dbReference type="Google" id="ProtNLM"/>
    </source>
</evidence>
<evidence type="ECO:0000313" key="1">
    <source>
        <dbReference type="EMBL" id="TPG49103.1"/>
    </source>
</evidence>
<organism evidence="1 2">
    <name type="scientific">Sphingomonas glacialis</name>
    <dbReference type="NCBI Taxonomy" id="658225"/>
    <lineage>
        <taxon>Bacteria</taxon>
        <taxon>Pseudomonadati</taxon>
        <taxon>Pseudomonadota</taxon>
        <taxon>Alphaproteobacteria</taxon>
        <taxon>Sphingomonadales</taxon>
        <taxon>Sphingomonadaceae</taxon>
        <taxon>Sphingomonas</taxon>
    </lineage>
</organism>
<dbReference type="RefSeq" id="WP_140852048.1">
    <property type="nucleotide sequence ID" value="NZ_RCZC01000008.1"/>
</dbReference>
<sequence length="106" mass="10740">MKTVRSGWSNTLLVCKKCSKKLDGGFGAKGKTGLARALRAELGVAKGRKGALGIVEVKCLGVCPKGAVTVVNGAAPGEWMLVREGLPIAAVAAALGLGETPDDPQP</sequence>
<comment type="caution">
    <text evidence="1">The sequence shown here is derived from an EMBL/GenBank/DDBJ whole genome shotgun (WGS) entry which is preliminary data.</text>
</comment>
<proteinExistence type="predicted"/>
<accession>A0A502FJ09</accession>
<protein>
    <recommendedName>
        <fullName evidence="3">(2Fe-2S) ferredoxin domain-containing protein</fullName>
    </recommendedName>
</protein>
<dbReference type="OrthoDB" id="7412671at2"/>
<dbReference type="Proteomes" id="UP000319931">
    <property type="component" value="Unassembled WGS sequence"/>
</dbReference>
<gene>
    <name evidence="1" type="ORF">EAH76_20030</name>
</gene>
<dbReference type="Gene3D" id="3.40.30.10">
    <property type="entry name" value="Glutaredoxin"/>
    <property type="match status" value="1"/>
</dbReference>
<reference evidence="1 2" key="1">
    <citation type="journal article" date="2019" name="Environ. Microbiol.">
        <title>Species interactions and distinct microbial communities in high Arctic permafrost affected cryosols are associated with the CH4 and CO2 gas fluxes.</title>
        <authorList>
            <person name="Altshuler I."/>
            <person name="Hamel J."/>
            <person name="Turney S."/>
            <person name="Magnuson E."/>
            <person name="Levesque R."/>
            <person name="Greer C."/>
            <person name="Whyte L.G."/>
        </authorList>
    </citation>
    <scope>NUCLEOTIDE SEQUENCE [LARGE SCALE GENOMIC DNA]</scope>
    <source>
        <strain evidence="1 2">E6.1</strain>
    </source>
</reference>
<dbReference type="CDD" id="cd02980">
    <property type="entry name" value="TRX_Fd_family"/>
    <property type="match status" value="1"/>
</dbReference>
<evidence type="ECO:0000313" key="2">
    <source>
        <dbReference type="Proteomes" id="UP000319931"/>
    </source>
</evidence>
<dbReference type="AlphaFoldDB" id="A0A502FJ09"/>
<dbReference type="EMBL" id="RCZC01000008">
    <property type="protein sequence ID" value="TPG49103.1"/>
    <property type="molecule type" value="Genomic_DNA"/>
</dbReference>
<keyword evidence="2" id="KW-1185">Reference proteome</keyword>